<reference evidence="2" key="1">
    <citation type="submission" date="2022-12" db="EMBL/GenBank/DDBJ databases">
        <authorList>
            <person name="Petersen C."/>
        </authorList>
    </citation>
    <scope>NUCLEOTIDE SEQUENCE</scope>
    <source>
        <strain evidence="2">IBT 16125</strain>
    </source>
</reference>
<dbReference type="GeneID" id="81594924"/>
<proteinExistence type="predicted"/>
<keyword evidence="1" id="KW-0472">Membrane</keyword>
<comment type="caution">
    <text evidence="2">The sequence shown here is derived from an EMBL/GenBank/DDBJ whole genome shotgun (WGS) entry which is preliminary data.</text>
</comment>
<evidence type="ECO:0000313" key="2">
    <source>
        <dbReference type="EMBL" id="KAJ5459746.1"/>
    </source>
</evidence>
<dbReference type="AlphaFoldDB" id="A0AAD6CBG3"/>
<dbReference type="Proteomes" id="UP001213681">
    <property type="component" value="Unassembled WGS sequence"/>
</dbReference>
<dbReference type="RefSeq" id="XP_056768788.1">
    <property type="nucleotide sequence ID" value="XM_056904681.1"/>
</dbReference>
<keyword evidence="1" id="KW-1133">Transmembrane helix</keyword>
<organism evidence="2 3">
    <name type="scientific">Penicillium daleae</name>
    <dbReference type="NCBI Taxonomy" id="63821"/>
    <lineage>
        <taxon>Eukaryota</taxon>
        <taxon>Fungi</taxon>
        <taxon>Dikarya</taxon>
        <taxon>Ascomycota</taxon>
        <taxon>Pezizomycotina</taxon>
        <taxon>Eurotiomycetes</taxon>
        <taxon>Eurotiomycetidae</taxon>
        <taxon>Eurotiales</taxon>
        <taxon>Aspergillaceae</taxon>
        <taxon>Penicillium</taxon>
    </lineage>
</organism>
<sequence length="423" mass="47938">MRASSIEEISSASDQQHVHAELDFIRACIGNERAEKSRESQVVLDHIRPKVLYSSLPFGTILCSEYHPDEPDLTRIIHSFRDIILSYRQQENLSINRALQGLVERGVFRAFTTPEEEAIAKQCIFSAVGIASRLYSPTPVQRQGHFEINTQGARCFTRNAVDINLSARPIDELLRALGQILPRADWRMPTNDDPRQPSVKFCVSSLNADVLKNLANVHIIWVNSIAAHLEFDPIVTALYLFRLPSFCKLHNTGDSILSTLTKEFYLDQESPVPRFSIQDFLNEIMLSYGLLFAHDVRSRKLYRQEERCRAKINDEVDVDPLLDQLCGMDISTSMFSFTGPVRETYDASTDFPIFNERLSAIQGYISGIQPGRLKSLWRDRRDLRLWYTIWAVLIIGGISIILAMVQVILSAAQVALAKQALGP</sequence>
<evidence type="ECO:0000256" key="1">
    <source>
        <dbReference type="SAM" id="Phobius"/>
    </source>
</evidence>
<name>A0AAD6CBG3_9EURO</name>
<keyword evidence="3" id="KW-1185">Reference proteome</keyword>
<accession>A0AAD6CBG3</accession>
<dbReference type="EMBL" id="JAPVEA010000002">
    <property type="protein sequence ID" value="KAJ5459746.1"/>
    <property type="molecule type" value="Genomic_DNA"/>
</dbReference>
<reference evidence="2" key="2">
    <citation type="journal article" date="2023" name="IMA Fungus">
        <title>Comparative genomic study of the Penicillium genus elucidates a diverse pangenome and 15 lateral gene transfer events.</title>
        <authorList>
            <person name="Petersen C."/>
            <person name="Sorensen T."/>
            <person name="Nielsen M.R."/>
            <person name="Sondergaard T.E."/>
            <person name="Sorensen J.L."/>
            <person name="Fitzpatrick D.A."/>
            <person name="Frisvad J.C."/>
            <person name="Nielsen K.L."/>
        </authorList>
    </citation>
    <scope>NUCLEOTIDE SEQUENCE</scope>
    <source>
        <strain evidence="2">IBT 16125</strain>
    </source>
</reference>
<feature type="transmembrane region" description="Helical" evidence="1">
    <location>
        <begin position="385"/>
        <end position="409"/>
    </location>
</feature>
<protein>
    <submittedName>
        <fullName evidence="2">Uncharacterized protein</fullName>
    </submittedName>
</protein>
<keyword evidence="1" id="KW-0812">Transmembrane</keyword>
<evidence type="ECO:0000313" key="3">
    <source>
        <dbReference type="Proteomes" id="UP001213681"/>
    </source>
</evidence>
<gene>
    <name evidence="2" type="ORF">N7458_001298</name>
</gene>